<reference evidence="2 3" key="1">
    <citation type="submission" date="2017-06" db="EMBL/GenBank/DDBJ databases">
        <title>Streptomyces albireticuli Genome sequencing and assembly.</title>
        <authorList>
            <person name="Wang Y."/>
            <person name="Du B."/>
            <person name="Ding Y."/>
            <person name="Liu H."/>
            <person name="Hou Q."/>
            <person name="Liu K."/>
            <person name="Yao L."/>
            <person name="Wang C."/>
        </authorList>
    </citation>
    <scope>NUCLEOTIDE SEQUENCE [LARGE SCALE GENOMIC DNA]</scope>
    <source>
        <strain evidence="2 3">MDJK11</strain>
    </source>
</reference>
<gene>
    <name evidence="2" type="ORF">SMD11_4770</name>
</gene>
<proteinExistence type="predicted"/>
<dbReference type="KEGG" id="salj:SMD11_4770"/>
<organism evidence="2 3">
    <name type="scientific">Streptomyces albireticuli</name>
    <dbReference type="NCBI Taxonomy" id="1940"/>
    <lineage>
        <taxon>Bacteria</taxon>
        <taxon>Bacillati</taxon>
        <taxon>Actinomycetota</taxon>
        <taxon>Actinomycetes</taxon>
        <taxon>Kitasatosporales</taxon>
        <taxon>Streptomycetaceae</taxon>
        <taxon>Streptomyces</taxon>
    </lineage>
</organism>
<evidence type="ECO:0000313" key="3">
    <source>
        <dbReference type="Proteomes" id="UP000195755"/>
    </source>
</evidence>
<dbReference type="AlphaFoldDB" id="A0A1Z2L7V7"/>
<sequence length="95" mass="9936">MLKYPKAPSSYARRSGPGRSAVARASRTEVPSPAQHRADSSRRPRGPAASGLSMSTTQTSGQRAHDVAAACSQEAERTSRSGSLPRNAASAARSR</sequence>
<feature type="compositionally biased region" description="Polar residues" evidence="1">
    <location>
        <begin position="52"/>
        <end position="62"/>
    </location>
</feature>
<evidence type="ECO:0000313" key="2">
    <source>
        <dbReference type="EMBL" id="ARZ70363.1"/>
    </source>
</evidence>
<dbReference type="Proteomes" id="UP000195755">
    <property type="component" value="Chromosome"/>
</dbReference>
<feature type="region of interest" description="Disordered" evidence="1">
    <location>
        <begin position="1"/>
        <end position="95"/>
    </location>
</feature>
<dbReference type="EMBL" id="CP021744">
    <property type="protein sequence ID" value="ARZ70363.1"/>
    <property type="molecule type" value="Genomic_DNA"/>
</dbReference>
<evidence type="ECO:0000256" key="1">
    <source>
        <dbReference type="SAM" id="MobiDB-lite"/>
    </source>
</evidence>
<name>A0A1Z2L7V7_9ACTN</name>
<accession>A0A1Z2L7V7</accession>
<protein>
    <submittedName>
        <fullName evidence="2">Uncharacterized protein</fullName>
    </submittedName>
</protein>